<organism evidence="1 2">
    <name type="scientific">Gluconacetobacter asukensis</name>
    <dbReference type="NCBI Taxonomy" id="1017181"/>
    <lineage>
        <taxon>Bacteria</taxon>
        <taxon>Pseudomonadati</taxon>
        <taxon>Pseudomonadota</taxon>
        <taxon>Alphaproteobacteria</taxon>
        <taxon>Acetobacterales</taxon>
        <taxon>Acetobacteraceae</taxon>
        <taxon>Gluconacetobacter</taxon>
    </lineage>
</organism>
<dbReference type="Proteomes" id="UP000577891">
    <property type="component" value="Unassembled WGS sequence"/>
</dbReference>
<comment type="caution">
    <text evidence="1">The sequence shown here is derived from an EMBL/GenBank/DDBJ whole genome shotgun (WGS) entry which is preliminary data.</text>
</comment>
<proteinExistence type="predicted"/>
<dbReference type="EMBL" id="JABEQE010000019">
    <property type="protein sequence ID" value="MBB2173712.1"/>
    <property type="molecule type" value="Genomic_DNA"/>
</dbReference>
<reference evidence="1 2" key="1">
    <citation type="submission" date="2020-04" db="EMBL/GenBank/DDBJ databases">
        <title>Description of novel Gluconacetobacter.</title>
        <authorList>
            <person name="Sombolestani A."/>
        </authorList>
    </citation>
    <scope>NUCLEOTIDE SEQUENCE [LARGE SCALE GENOMIC DNA]</scope>
    <source>
        <strain evidence="1 2">LMG 27724</strain>
    </source>
</reference>
<dbReference type="PIRSF" id="PIRSF039032">
    <property type="entry name" value="HigB-2"/>
    <property type="match status" value="1"/>
</dbReference>
<dbReference type="Pfam" id="PF06296">
    <property type="entry name" value="RelE"/>
    <property type="match status" value="1"/>
</dbReference>
<dbReference type="InterPro" id="IPR009387">
    <property type="entry name" value="HigB-2"/>
</dbReference>
<dbReference type="AlphaFoldDB" id="A0A7W4P190"/>
<evidence type="ECO:0000313" key="1">
    <source>
        <dbReference type="EMBL" id="MBB2173712.1"/>
    </source>
</evidence>
<protein>
    <submittedName>
        <fullName evidence="1">Type II toxin-antitoxin system RelE/ParE family toxin</fullName>
    </submittedName>
</protein>
<accession>A0A7W4P190</accession>
<gene>
    <name evidence="1" type="ORF">HLH35_16585</name>
</gene>
<evidence type="ECO:0000313" key="2">
    <source>
        <dbReference type="Proteomes" id="UP000577891"/>
    </source>
</evidence>
<name>A0A7W4P190_9PROT</name>
<keyword evidence="2" id="KW-1185">Reference proteome</keyword>
<sequence length="111" mass="12417">MHSVIETPIFTRRADALLTTEERAELIRMLAENPRVGDLIPGLGGIRKMRFAGSGRGKRGGYRVIWYVASERMPVMALLLYGKNEQADLTPEQKKSLAAMAEQLKRMDRGG</sequence>